<dbReference type="SUPFAM" id="SSF53686">
    <property type="entry name" value="Tryptophan synthase beta subunit-like PLP-dependent enzymes"/>
    <property type="match status" value="1"/>
</dbReference>
<evidence type="ECO:0000256" key="1">
    <source>
        <dbReference type="ARBA" id="ARBA00001933"/>
    </source>
</evidence>
<dbReference type="OrthoDB" id="9808024at2"/>
<reference evidence="10 11" key="1">
    <citation type="submission" date="2018-02" db="EMBL/GenBank/DDBJ databases">
        <title>The draft genome of Sphingobacterium gobiense H7.</title>
        <authorList>
            <person name="Li L."/>
            <person name="Liu L."/>
            <person name="Zhang X."/>
            <person name="Wang T."/>
            <person name="Liang L."/>
        </authorList>
    </citation>
    <scope>NUCLEOTIDE SEQUENCE [LARGE SCALE GENOMIC DNA]</scope>
    <source>
        <strain evidence="10 11">ACCC 05757</strain>
    </source>
</reference>
<feature type="domain" description="Tryptophan synthase beta chain-like PALP" evidence="9">
    <location>
        <begin position="25"/>
        <end position="311"/>
    </location>
</feature>
<dbReference type="InterPro" id="IPR050214">
    <property type="entry name" value="Cys_Synth/Cystath_Beta-Synth"/>
</dbReference>
<accession>A0A2S9JD59</accession>
<comment type="cofactor">
    <cofactor evidence="1">
        <name>pyridoxal 5'-phosphate</name>
        <dbReference type="ChEBI" id="CHEBI:597326"/>
    </cofactor>
</comment>
<dbReference type="InterPro" id="IPR036052">
    <property type="entry name" value="TrpB-like_PALP_sf"/>
</dbReference>
<keyword evidence="6" id="KW-0663">Pyridoxal phosphate</keyword>
<proteinExistence type="inferred from homology"/>
<keyword evidence="4" id="KW-0028">Amino-acid biosynthesis</keyword>
<evidence type="ECO:0000313" key="11">
    <source>
        <dbReference type="Proteomes" id="UP000238642"/>
    </source>
</evidence>
<dbReference type="CDD" id="cd01561">
    <property type="entry name" value="CBS_like"/>
    <property type="match status" value="1"/>
</dbReference>
<gene>
    <name evidence="10" type="ORF">C5749_19155</name>
</gene>
<dbReference type="Pfam" id="PF00291">
    <property type="entry name" value="PALP"/>
    <property type="match status" value="1"/>
</dbReference>
<dbReference type="Proteomes" id="UP000238642">
    <property type="component" value="Unassembled WGS sequence"/>
</dbReference>
<evidence type="ECO:0000256" key="3">
    <source>
        <dbReference type="ARBA" id="ARBA00012681"/>
    </source>
</evidence>
<sequence>MMEEVISECLSPKLDSKFKHLWCLVGNTPMLELHYVYQGRPGVIYVKCENYNLTGSIKDRMALYILYKAYMNCAIRPDDVIVEATSGNTGIAFSAIGKALGHQVKIIMPNWLSKERIDIIKSMGADIQLISKEEGGFLGSIRLSEELAAAGGVFLPRQFENQYNAEAHELTTGREIAMQLRSIGKVADAFVAGVGTGGTVMGVGRYLRQINPEAKIHPLEPAESPTLTTGYKVGSHRIQGISDEFIPAIVKLDQLNEVIQASDGDSIVMAQKLAQQLGLAVGISSGANVIGAIKLKEQLGPDATVVTLLCDDNKKYLSTDLVKEEAIQESFIAPDVQFEGFHPISRLKQPLTIIENQNI</sequence>
<evidence type="ECO:0000256" key="7">
    <source>
        <dbReference type="ARBA" id="ARBA00023192"/>
    </source>
</evidence>
<protein>
    <recommendedName>
        <fullName evidence="3">cysteine synthase</fullName>
        <ecNumber evidence="3">2.5.1.47</ecNumber>
    </recommendedName>
</protein>
<evidence type="ECO:0000256" key="6">
    <source>
        <dbReference type="ARBA" id="ARBA00022898"/>
    </source>
</evidence>
<evidence type="ECO:0000259" key="9">
    <source>
        <dbReference type="Pfam" id="PF00291"/>
    </source>
</evidence>
<name>A0A2S9JD59_9SPHI</name>
<dbReference type="EC" id="2.5.1.47" evidence="3"/>
<keyword evidence="5" id="KW-0808">Transferase</keyword>
<organism evidence="10 11">
    <name type="scientific">Sphingobacterium gobiense</name>
    <dbReference type="NCBI Taxonomy" id="1382456"/>
    <lineage>
        <taxon>Bacteria</taxon>
        <taxon>Pseudomonadati</taxon>
        <taxon>Bacteroidota</taxon>
        <taxon>Sphingobacteriia</taxon>
        <taxon>Sphingobacteriales</taxon>
        <taxon>Sphingobacteriaceae</taxon>
        <taxon>Sphingobacterium</taxon>
    </lineage>
</organism>
<comment type="catalytic activity">
    <reaction evidence="8">
        <text>O-acetyl-L-serine + hydrogen sulfide = L-cysteine + acetate</text>
        <dbReference type="Rhea" id="RHEA:14829"/>
        <dbReference type="ChEBI" id="CHEBI:29919"/>
        <dbReference type="ChEBI" id="CHEBI:30089"/>
        <dbReference type="ChEBI" id="CHEBI:35235"/>
        <dbReference type="ChEBI" id="CHEBI:58340"/>
        <dbReference type="EC" id="2.5.1.47"/>
    </reaction>
</comment>
<dbReference type="FunFam" id="3.40.50.1100:FF:000006">
    <property type="entry name" value="Cysteine synthase"/>
    <property type="match status" value="1"/>
</dbReference>
<evidence type="ECO:0000256" key="4">
    <source>
        <dbReference type="ARBA" id="ARBA00022605"/>
    </source>
</evidence>
<dbReference type="EMBL" id="PVBS01000006">
    <property type="protein sequence ID" value="PRD50815.1"/>
    <property type="molecule type" value="Genomic_DNA"/>
</dbReference>
<dbReference type="AlphaFoldDB" id="A0A2S9JD59"/>
<evidence type="ECO:0000256" key="5">
    <source>
        <dbReference type="ARBA" id="ARBA00022679"/>
    </source>
</evidence>
<comment type="similarity">
    <text evidence="2">Belongs to the cysteine synthase/cystathionine beta-synthase family.</text>
</comment>
<keyword evidence="7" id="KW-0198">Cysteine biosynthesis</keyword>
<dbReference type="Gene3D" id="3.40.50.1100">
    <property type="match status" value="2"/>
</dbReference>
<evidence type="ECO:0000313" key="10">
    <source>
        <dbReference type="EMBL" id="PRD50815.1"/>
    </source>
</evidence>
<dbReference type="GO" id="GO:0004124">
    <property type="term" value="F:cysteine synthase activity"/>
    <property type="evidence" value="ECO:0007669"/>
    <property type="project" value="UniProtKB-EC"/>
</dbReference>
<comment type="caution">
    <text evidence="10">The sequence shown here is derived from an EMBL/GenBank/DDBJ whole genome shotgun (WGS) entry which is preliminary data.</text>
</comment>
<evidence type="ECO:0000256" key="8">
    <source>
        <dbReference type="ARBA" id="ARBA00047931"/>
    </source>
</evidence>
<keyword evidence="11" id="KW-1185">Reference proteome</keyword>
<evidence type="ECO:0000256" key="2">
    <source>
        <dbReference type="ARBA" id="ARBA00007103"/>
    </source>
</evidence>
<dbReference type="PANTHER" id="PTHR10314">
    <property type="entry name" value="CYSTATHIONINE BETA-SYNTHASE"/>
    <property type="match status" value="1"/>
</dbReference>
<dbReference type="InterPro" id="IPR001926">
    <property type="entry name" value="TrpB-like_PALP"/>
</dbReference>